<dbReference type="PANTHER" id="PTHR30290">
    <property type="entry name" value="PERIPLASMIC BINDING COMPONENT OF ABC TRANSPORTER"/>
    <property type="match status" value="1"/>
</dbReference>
<reference evidence="5" key="1">
    <citation type="submission" date="2016-10" db="EMBL/GenBank/DDBJ databases">
        <authorList>
            <person name="Varghese N."/>
            <person name="Submissions S."/>
        </authorList>
    </citation>
    <scope>NUCLEOTIDE SEQUENCE [LARGE SCALE GENOMIC DNA]</scope>
    <source>
        <strain evidence="5">DSM 16477</strain>
    </source>
</reference>
<dbReference type="GO" id="GO:1904680">
    <property type="term" value="F:peptide transmembrane transporter activity"/>
    <property type="evidence" value="ECO:0007669"/>
    <property type="project" value="TreeGrafter"/>
</dbReference>
<dbReference type="STRING" id="218672.SAMN04489759_101127"/>
<dbReference type="PROSITE" id="PS51318">
    <property type="entry name" value="TAT"/>
    <property type="match status" value="1"/>
</dbReference>
<dbReference type="Pfam" id="PF00496">
    <property type="entry name" value="SBP_bac_5"/>
    <property type="match status" value="1"/>
</dbReference>
<dbReference type="InterPro" id="IPR039424">
    <property type="entry name" value="SBP_5"/>
</dbReference>
<evidence type="ECO:0000256" key="1">
    <source>
        <dbReference type="ARBA" id="ARBA00004418"/>
    </source>
</evidence>
<dbReference type="CDD" id="cd08503">
    <property type="entry name" value="PBP2_NikA_DppA_OppA_like_17"/>
    <property type="match status" value="1"/>
</dbReference>
<comment type="similarity">
    <text evidence="2">Belongs to the bacterial solute-binding protein 5 family.</text>
</comment>
<protein>
    <submittedName>
        <fullName evidence="4">Peptide/nickel transport system substrate-binding protein</fullName>
    </submittedName>
</protein>
<dbReference type="InterPro" id="IPR030678">
    <property type="entry name" value="Peptide/Ni-bd"/>
</dbReference>
<dbReference type="Proteomes" id="UP000199399">
    <property type="component" value="Unassembled WGS sequence"/>
</dbReference>
<feature type="domain" description="Solute-binding protein family 5" evidence="3">
    <location>
        <begin position="110"/>
        <end position="464"/>
    </location>
</feature>
<dbReference type="OrthoDB" id="9803988at2"/>
<evidence type="ECO:0000259" key="3">
    <source>
        <dbReference type="Pfam" id="PF00496"/>
    </source>
</evidence>
<dbReference type="GO" id="GO:0030288">
    <property type="term" value="C:outer membrane-bounded periplasmic space"/>
    <property type="evidence" value="ECO:0007669"/>
    <property type="project" value="UniProtKB-ARBA"/>
</dbReference>
<keyword evidence="5" id="KW-1185">Reference proteome</keyword>
<name>A0A1G7HJC8_9RHOB</name>
<evidence type="ECO:0000313" key="4">
    <source>
        <dbReference type="EMBL" id="SDF00099.1"/>
    </source>
</evidence>
<dbReference type="InterPro" id="IPR000914">
    <property type="entry name" value="SBP_5_dom"/>
</dbReference>
<gene>
    <name evidence="4" type="ORF">SAMN04489759_101127</name>
</gene>
<dbReference type="Gene3D" id="3.10.105.10">
    <property type="entry name" value="Dipeptide-binding Protein, Domain 3"/>
    <property type="match status" value="1"/>
</dbReference>
<dbReference type="GO" id="GO:0015833">
    <property type="term" value="P:peptide transport"/>
    <property type="evidence" value="ECO:0007669"/>
    <property type="project" value="TreeGrafter"/>
</dbReference>
<sequence>MEFFTRTGKPLPQSVLKSAEKAKSDPVSRREFLAVASAFGATSATAYAMLGMARPAQAEAHANLKEGGTVRMQMEVRALKEPRTFDWSQIANFTRGWLEYLAVWENDGTFSPALLESWEINDDATEYVLNVRKGVKWNDGSDFTAQDVARNIEGWCDKSLEGNSMAGRFATLIDEETGKAIEGAIEVVDDHTVKLTLPKSDITLIPGMADYPAAITPEGFDADNMLENPVGTGPYLPESLEVGVKSVLVKNPDHTWWGTEVFGGPYIDRLEYIDYGTDPSAWIAAAEAEEVDAFYSMEGEYIDIMSTLDGWVENEIASAATIVIRPNQLAEIDGQKPYEDKRVRNALQLAVDNAVLLELGYAGRGIVAENHHVGPMHPEYAEIDPPKTDPAAAKALMEEAGMADYEHELFSIDDAWRKDTTDAVAAQLRDAGIPVKRTILPGSTFWNDWTKYPFSSTNWNARPLGVQIWALAYRSGEAWNEFGYANPEFDALLSEALATADVDARREIMAKGEKMLQDDGVTIQPYWRSLYNHTREGLVGAGHHIGFEYHPARMAWTE</sequence>
<proteinExistence type="inferred from homology"/>
<evidence type="ECO:0000256" key="2">
    <source>
        <dbReference type="ARBA" id="ARBA00005695"/>
    </source>
</evidence>
<dbReference type="PIRSF" id="PIRSF002741">
    <property type="entry name" value="MppA"/>
    <property type="match status" value="1"/>
</dbReference>
<accession>A0A1G7HJC8</accession>
<dbReference type="SUPFAM" id="SSF53850">
    <property type="entry name" value="Periplasmic binding protein-like II"/>
    <property type="match status" value="1"/>
</dbReference>
<dbReference type="EMBL" id="FNBP01000001">
    <property type="protein sequence ID" value="SDF00099.1"/>
    <property type="molecule type" value="Genomic_DNA"/>
</dbReference>
<dbReference type="InterPro" id="IPR006311">
    <property type="entry name" value="TAT_signal"/>
</dbReference>
<organism evidence="4 5">
    <name type="scientific">Sulfitobacter delicatus</name>
    <dbReference type="NCBI Taxonomy" id="218672"/>
    <lineage>
        <taxon>Bacteria</taxon>
        <taxon>Pseudomonadati</taxon>
        <taxon>Pseudomonadota</taxon>
        <taxon>Alphaproteobacteria</taxon>
        <taxon>Rhodobacterales</taxon>
        <taxon>Roseobacteraceae</taxon>
        <taxon>Sulfitobacter</taxon>
    </lineage>
</organism>
<dbReference type="AlphaFoldDB" id="A0A1G7HJC8"/>
<dbReference type="Gene3D" id="3.40.190.10">
    <property type="entry name" value="Periplasmic binding protein-like II"/>
    <property type="match status" value="1"/>
</dbReference>
<evidence type="ECO:0000313" key="5">
    <source>
        <dbReference type="Proteomes" id="UP000199399"/>
    </source>
</evidence>
<dbReference type="RefSeq" id="WP_093738146.1">
    <property type="nucleotide sequence ID" value="NZ_FNBP01000001.1"/>
</dbReference>
<comment type="subcellular location">
    <subcellularLocation>
        <location evidence="1">Periplasm</location>
    </subcellularLocation>
</comment>
<dbReference type="GO" id="GO:0043190">
    <property type="term" value="C:ATP-binding cassette (ABC) transporter complex"/>
    <property type="evidence" value="ECO:0007669"/>
    <property type="project" value="InterPro"/>
</dbReference>